<proteinExistence type="predicted"/>
<dbReference type="Pfam" id="PF14238">
    <property type="entry name" value="DUF4340"/>
    <property type="match status" value="1"/>
</dbReference>
<dbReference type="RefSeq" id="WP_163952036.1">
    <property type="nucleotide sequence ID" value="NZ_JAAIKC010000011.1"/>
</dbReference>
<organism evidence="2">
    <name type="scientific">Paenibacillus sp. SYP-B3998</name>
    <dbReference type="NCBI Taxonomy" id="2678564"/>
    <lineage>
        <taxon>Bacteria</taxon>
        <taxon>Bacillati</taxon>
        <taxon>Bacillota</taxon>
        <taxon>Bacilli</taxon>
        <taxon>Bacillales</taxon>
        <taxon>Paenibacillaceae</taxon>
        <taxon>Paenibacillus</taxon>
    </lineage>
</organism>
<accession>A0A6G4A3D1</accession>
<dbReference type="EMBL" id="JAAIKC010000011">
    <property type="protein sequence ID" value="NEW08798.1"/>
    <property type="molecule type" value="Genomic_DNA"/>
</dbReference>
<name>A0A6G4A3D1_9BACL</name>
<gene>
    <name evidence="2" type="ORF">GK047_22640</name>
</gene>
<evidence type="ECO:0000259" key="1">
    <source>
        <dbReference type="Pfam" id="PF14238"/>
    </source>
</evidence>
<evidence type="ECO:0000313" key="2">
    <source>
        <dbReference type="EMBL" id="NEW08798.1"/>
    </source>
</evidence>
<reference evidence="2" key="1">
    <citation type="submission" date="2020-02" db="EMBL/GenBank/DDBJ databases">
        <authorList>
            <person name="Shen X.-R."/>
            <person name="Zhang Y.-X."/>
        </authorList>
    </citation>
    <scope>NUCLEOTIDE SEQUENCE</scope>
    <source>
        <strain evidence="2">SYP-B3998</strain>
    </source>
</reference>
<sequence length="310" mass="34091">MKRFIPTILLVVICIGGFWYASSKDFFREKKEEPKALLTIQQEQVQSLHVQAGTQQVELSRINNGWEMKEPAAAPTNTNLVSSWLDALGLVNQVKVVEEQTTDLAKYGLDHPAQTYEVTMKDGSKKGLQVGAALPIQGYSYAMVEGSAAVYQVSDQSLMALNKQSVDFAQTNPFLLDNDKVQNVKLTWKGQSWTLAKTDKDKVTAEANWKLGDKELKGSEASPLLDQLTFLRTAVLPQPSAGHATVGGEFKVELGLTIDGKDTTETYEGKLNQDMLWLAKQGGDWAYMLTTADIQKVADAYAGKPEQPAS</sequence>
<dbReference type="AlphaFoldDB" id="A0A6G4A3D1"/>
<dbReference type="InterPro" id="IPR025641">
    <property type="entry name" value="DUF4340"/>
</dbReference>
<comment type="caution">
    <text evidence="2">The sequence shown here is derived from an EMBL/GenBank/DDBJ whole genome shotgun (WGS) entry which is preliminary data.</text>
</comment>
<protein>
    <submittedName>
        <fullName evidence="2">DUF4340 domain-containing protein</fullName>
    </submittedName>
</protein>
<feature type="domain" description="DUF4340" evidence="1">
    <location>
        <begin position="66"/>
        <end position="234"/>
    </location>
</feature>